<dbReference type="Pfam" id="PF05013">
    <property type="entry name" value="FGase"/>
    <property type="match status" value="1"/>
</dbReference>
<comment type="caution">
    <text evidence="1">The sequence shown here is derived from an EMBL/GenBank/DDBJ whole genome shotgun (WGS) entry which is preliminary data.</text>
</comment>
<dbReference type="GO" id="GO:0050129">
    <property type="term" value="F:N-formylglutamate deformylase activity"/>
    <property type="evidence" value="ECO:0007669"/>
    <property type="project" value="UniProtKB-EC"/>
</dbReference>
<gene>
    <name evidence="1" type="primary">hutG</name>
    <name evidence="1" type="ORF">OEW28_05425</name>
</gene>
<keyword evidence="1" id="KW-0378">Hydrolase</keyword>
<proteinExistence type="predicted"/>
<dbReference type="EC" id="3.5.1.68" evidence="1"/>
<dbReference type="Gene3D" id="3.40.630.40">
    <property type="entry name" value="Zn-dependent exopeptidases"/>
    <property type="match status" value="1"/>
</dbReference>
<dbReference type="Proteomes" id="UP001652542">
    <property type="component" value="Unassembled WGS sequence"/>
</dbReference>
<organism evidence="1 2">
    <name type="scientific">Albidovulum marisflavi</name>
    <dbReference type="NCBI Taxonomy" id="2984159"/>
    <lineage>
        <taxon>Bacteria</taxon>
        <taxon>Pseudomonadati</taxon>
        <taxon>Pseudomonadota</taxon>
        <taxon>Alphaproteobacteria</taxon>
        <taxon>Rhodobacterales</taxon>
        <taxon>Paracoccaceae</taxon>
        <taxon>Albidovulum</taxon>
    </lineage>
</organism>
<dbReference type="NCBIfam" id="TIGR02017">
    <property type="entry name" value="hutG_amidohyd"/>
    <property type="match status" value="1"/>
</dbReference>
<name>A0ABT2ZA99_9RHOB</name>
<dbReference type="RefSeq" id="WP_263733686.1">
    <property type="nucleotide sequence ID" value="NZ_JAOWKY010000001.1"/>
</dbReference>
<evidence type="ECO:0000313" key="2">
    <source>
        <dbReference type="Proteomes" id="UP001652542"/>
    </source>
</evidence>
<dbReference type="EMBL" id="JAOWKY010000001">
    <property type="protein sequence ID" value="MCV2868063.1"/>
    <property type="molecule type" value="Genomic_DNA"/>
</dbReference>
<keyword evidence="2" id="KW-1185">Reference proteome</keyword>
<evidence type="ECO:0000313" key="1">
    <source>
        <dbReference type="EMBL" id="MCV2868063.1"/>
    </source>
</evidence>
<sequence length="267" mass="28957">MKPFTVSRGDSPVILGMPHGGTWLPDDLMARLNPTGRALADTDWHIAALYEGLLPGATVVASTVHRYAIDANRDPAGVSLYPGQNTTTLCPLTDFDGNPIWQPGQEPSEDEILARCDAYHAPYHAALSAEVERVKARHGAAVVYDCHSIRSRIPFLFDGLLPVFSIGTNDGESCAKTIENAVRTRCDEAKGLDSVLNGRFKGGWTTRHYGQPRQSVHAIQMELAQRAYLSAEHAPWAYDAARAEPLRAVLGAILTEIDTLARSGALS</sequence>
<dbReference type="InterPro" id="IPR010247">
    <property type="entry name" value="HutG_amidohyd"/>
</dbReference>
<reference evidence="1 2" key="1">
    <citation type="submission" date="2022-10" db="EMBL/GenBank/DDBJ databases">
        <title>Defluviimonas sp. nov., isolated from ocean surface water.</title>
        <authorList>
            <person name="He W."/>
            <person name="Wang L."/>
            <person name="Zhang D.-F."/>
        </authorList>
    </citation>
    <scope>NUCLEOTIDE SEQUENCE [LARGE SCALE GENOMIC DNA]</scope>
    <source>
        <strain evidence="1 2">WL0002</strain>
    </source>
</reference>
<dbReference type="SUPFAM" id="SSF53187">
    <property type="entry name" value="Zn-dependent exopeptidases"/>
    <property type="match status" value="1"/>
</dbReference>
<protein>
    <submittedName>
        <fullName evidence="1">N-formylglutamate deformylase</fullName>
        <ecNumber evidence="1">3.5.1.68</ecNumber>
    </submittedName>
</protein>
<dbReference type="InterPro" id="IPR007709">
    <property type="entry name" value="N-FG_amidohydro"/>
</dbReference>
<accession>A0ABT2ZA99</accession>